<evidence type="ECO:0000256" key="2">
    <source>
        <dbReference type="SAM" id="Phobius"/>
    </source>
</evidence>
<dbReference type="InterPro" id="IPR025403">
    <property type="entry name" value="TgpA-like_C"/>
</dbReference>
<organism evidence="4 5">
    <name type="scientific">Nesterenkonia sedimenti</name>
    <dbReference type="NCBI Taxonomy" id="1463632"/>
    <lineage>
        <taxon>Bacteria</taxon>
        <taxon>Bacillati</taxon>
        <taxon>Actinomycetota</taxon>
        <taxon>Actinomycetes</taxon>
        <taxon>Micrococcales</taxon>
        <taxon>Micrococcaceae</taxon>
        <taxon>Nesterenkonia</taxon>
    </lineage>
</organism>
<sequence>MNGTRARWAIVLSALALLVFVWAASTDIDRYDGELPGFNLDWEPEPPEPETPEPQETVTCPPDPDPDDPTVPIECLEPEEEIEDREPMDLSWLDPVLRVLLILGAIGLIGALAYLITSWLRNRDTSRPEPVEIEDLEAAAKATEEAAIEQASATGTARNAVVACWVALEDAAEAAGLQRKGSETSEEFTQRVLSRWEVDSATIHELAELYRTARFSREELSADDRHRAVNALQRVHSAILAHKAAVDAERAAAAEERRRRT</sequence>
<name>A0A7X8THW5_9MICC</name>
<keyword evidence="2" id="KW-0812">Transmembrane</keyword>
<dbReference type="EMBL" id="JABAHY010000002">
    <property type="protein sequence ID" value="NLS09042.1"/>
    <property type="molecule type" value="Genomic_DNA"/>
</dbReference>
<dbReference type="Pfam" id="PF13559">
    <property type="entry name" value="DUF4129"/>
    <property type="match status" value="1"/>
</dbReference>
<proteinExistence type="predicted"/>
<feature type="region of interest" description="Disordered" evidence="1">
    <location>
        <begin position="37"/>
        <end position="68"/>
    </location>
</feature>
<reference evidence="4 5" key="1">
    <citation type="submission" date="2020-04" db="EMBL/GenBank/DDBJ databases">
        <title>Nesterenkonia sp. nov., isolated from marine sediment.</title>
        <authorList>
            <person name="Zhang G."/>
        </authorList>
    </citation>
    <scope>NUCLEOTIDE SEQUENCE [LARGE SCALE GENOMIC DNA]</scope>
    <source>
        <strain evidence="4 5">MY13</strain>
    </source>
</reference>
<keyword evidence="2" id="KW-0472">Membrane</keyword>
<protein>
    <submittedName>
        <fullName evidence="4">DUF4129 domain-containing protein</fullName>
    </submittedName>
</protein>
<dbReference type="Proteomes" id="UP000523139">
    <property type="component" value="Unassembled WGS sequence"/>
</dbReference>
<keyword evidence="2" id="KW-1133">Transmembrane helix</keyword>
<comment type="caution">
    <text evidence="4">The sequence shown here is derived from an EMBL/GenBank/DDBJ whole genome shotgun (WGS) entry which is preliminary data.</text>
</comment>
<feature type="transmembrane region" description="Helical" evidence="2">
    <location>
        <begin position="96"/>
        <end position="117"/>
    </location>
</feature>
<feature type="domain" description="Protein-glutamine gamma-glutamyltransferase-like C-terminal" evidence="3">
    <location>
        <begin position="164"/>
        <end position="233"/>
    </location>
</feature>
<evidence type="ECO:0000256" key="1">
    <source>
        <dbReference type="SAM" id="MobiDB-lite"/>
    </source>
</evidence>
<keyword evidence="5" id="KW-1185">Reference proteome</keyword>
<dbReference type="AlphaFoldDB" id="A0A7X8THW5"/>
<evidence type="ECO:0000313" key="5">
    <source>
        <dbReference type="Proteomes" id="UP000523139"/>
    </source>
</evidence>
<evidence type="ECO:0000259" key="3">
    <source>
        <dbReference type="Pfam" id="PF13559"/>
    </source>
</evidence>
<gene>
    <name evidence="4" type="ORF">HGQ17_03300</name>
</gene>
<accession>A0A7X8THW5</accession>
<evidence type="ECO:0000313" key="4">
    <source>
        <dbReference type="EMBL" id="NLS09042.1"/>
    </source>
</evidence>
<feature type="compositionally biased region" description="Acidic residues" evidence="1">
    <location>
        <begin position="42"/>
        <end position="53"/>
    </location>
</feature>